<comment type="caution">
    <text evidence="1">The sequence shown here is derived from an EMBL/GenBank/DDBJ whole genome shotgun (WGS) entry which is preliminary data.</text>
</comment>
<sequence>MSVRRRVVFGEVAVVGDRREKEIEEREWECTGSRRKREFEVVLVVCSRIDVVYARTCPIWAAGRGAGYAYASLVSKKWIEGKDRVLVPRICVERYAYAWELALCVENGLGRMGGKGGWGYGLHAYAWGARAWFTRFGLSCYVLPRLYLS</sequence>
<keyword evidence="2" id="KW-1185">Reference proteome</keyword>
<evidence type="ECO:0000313" key="2">
    <source>
        <dbReference type="Proteomes" id="UP001341840"/>
    </source>
</evidence>
<proteinExistence type="predicted"/>
<organism evidence="1 2">
    <name type="scientific">Stylosanthes scabra</name>
    <dbReference type="NCBI Taxonomy" id="79078"/>
    <lineage>
        <taxon>Eukaryota</taxon>
        <taxon>Viridiplantae</taxon>
        <taxon>Streptophyta</taxon>
        <taxon>Embryophyta</taxon>
        <taxon>Tracheophyta</taxon>
        <taxon>Spermatophyta</taxon>
        <taxon>Magnoliopsida</taxon>
        <taxon>eudicotyledons</taxon>
        <taxon>Gunneridae</taxon>
        <taxon>Pentapetalae</taxon>
        <taxon>rosids</taxon>
        <taxon>fabids</taxon>
        <taxon>Fabales</taxon>
        <taxon>Fabaceae</taxon>
        <taxon>Papilionoideae</taxon>
        <taxon>50 kb inversion clade</taxon>
        <taxon>dalbergioids sensu lato</taxon>
        <taxon>Dalbergieae</taxon>
        <taxon>Pterocarpus clade</taxon>
        <taxon>Stylosanthes</taxon>
    </lineage>
</organism>
<protein>
    <submittedName>
        <fullName evidence="1">Uncharacterized protein</fullName>
    </submittedName>
</protein>
<gene>
    <name evidence="1" type="ORF">PIB30_086040</name>
</gene>
<dbReference type="EMBL" id="JASCZI010092079">
    <property type="protein sequence ID" value="MED6151820.1"/>
    <property type="molecule type" value="Genomic_DNA"/>
</dbReference>
<name>A0ABU6TUE4_9FABA</name>
<accession>A0ABU6TUE4</accession>
<dbReference type="Proteomes" id="UP001341840">
    <property type="component" value="Unassembled WGS sequence"/>
</dbReference>
<reference evidence="1 2" key="1">
    <citation type="journal article" date="2023" name="Plants (Basel)">
        <title>Bridging the Gap: Combining Genomics and Transcriptomics Approaches to Understand Stylosanthes scabra, an Orphan Legume from the Brazilian Caatinga.</title>
        <authorList>
            <person name="Ferreira-Neto J.R.C."/>
            <person name="da Silva M.D."/>
            <person name="Binneck E."/>
            <person name="de Melo N.F."/>
            <person name="da Silva R.H."/>
            <person name="de Melo A.L.T.M."/>
            <person name="Pandolfi V."/>
            <person name="Bustamante F.O."/>
            <person name="Brasileiro-Vidal A.C."/>
            <person name="Benko-Iseppon A.M."/>
        </authorList>
    </citation>
    <scope>NUCLEOTIDE SEQUENCE [LARGE SCALE GENOMIC DNA]</scope>
    <source>
        <tissue evidence="1">Leaves</tissue>
    </source>
</reference>
<evidence type="ECO:0000313" key="1">
    <source>
        <dbReference type="EMBL" id="MED6151820.1"/>
    </source>
</evidence>